<reference evidence="1 2" key="1">
    <citation type="submission" date="2024-02" db="EMBL/GenBank/DDBJ databases">
        <title>de novo genome assembly of Solanum bulbocastanum strain 11H21.</title>
        <authorList>
            <person name="Hosaka A.J."/>
        </authorList>
    </citation>
    <scope>NUCLEOTIDE SEQUENCE [LARGE SCALE GENOMIC DNA]</scope>
    <source>
        <tissue evidence="1">Young leaves</tissue>
    </source>
</reference>
<comment type="caution">
    <text evidence="1">The sequence shown here is derived from an EMBL/GenBank/DDBJ whole genome shotgun (WGS) entry which is preliminary data.</text>
</comment>
<accession>A0AAN8Y9P9</accession>
<name>A0AAN8Y9P9_SOLBU</name>
<protein>
    <submittedName>
        <fullName evidence="1">Uncharacterized protein</fullName>
    </submittedName>
</protein>
<keyword evidence="2" id="KW-1185">Reference proteome</keyword>
<dbReference type="Proteomes" id="UP001371456">
    <property type="component" value="Unassembled WGS sequence"/>
</dbReference>
<sequence length="18" mass="2363">MRKYERERIQKIRRSVLT</sequence>
<gene>
    <name evidence="1" type="ORF">RDI58_018400</name>
</gene>
<dbReference type="AlphaFoldDB" id="A0AAN8Y9P9"/>
<proteinExistence type="predicted"/>
<evidence type="ECO:0000313" key="2">
    <source>
        <dbReference type="Proteomes" id="UP001371456"/>
    </source>
</evidence>
<evidence type="ECO:0000313" key="1">
    <source>
        <dbReference type="EMBL" id="KAK6784945.1"/>
    </source>
</evidence>
<dbReference type="EMBL" id="JBANQN010000007">
    <property type="protein sequence ID" value="KAK6784945.1"/>
    <property type="molecule type" value="Genomic_DNA"/>
</dbReference>
<organism evidence="1 2">
    <name type="scientific">Solanum bulbocastanum</name>
    <name type="common">Wild potato</name>
    <dbReference type="NCBI Taxonomy" id="147425"/>
    <lineage>
        <taxon>Eukaryota</taxon>
        <taxon>Viridiplantae</taxon>
        <taxon>Streptophyta</taxon>
        <taxon>Embryophyta</taxon>
        <taxon>Tracheophyta</taxon>
        <taxon>Spermatophyta</taxon>
        <taxon>Magnoliopsida</taxon>
        <taxon>eudicotyledons</taxon>
        <taxon>Gunneridae</taxon>
        <taxon>Pentapetalae</taxon>
        <taxon>asterids</taxon>
        <taxon>lamiids</taxon>
        <taxon>Solanales</taxon>
        <taxon>Solanaceae</taxon>
        <taxon>Solanoideae</taxon>
        <taxon>Solaneae</taxon>
        <taxon>Solanum</taxon>
    </lineage>
</organism>